<dbReference type="GO" id="GO:0048715">
    <property type="term" value="P:negative regulation of oligodendrocyte differentiation"/>
    <property type="evidence" value="ECO:0007669"/>
    <property type="project" value="TreeGrafter"/>
</dbReference>
<dbReference type="GO" id="GO:0090263">
    <property type="term" value="P:positive regulation of canonical Wnt signaling pathway"/>
    <property type="evidence" value="ECO:0007669"/>
    <property type="project" value="TreeGrafter"/>
</dbReference>
<evidence type="ECO:0000259" key="4">
    <source>
        <dbReference type="PROSITE" id="PS51232"/>
    </source>
</evidence>
<feature type="domain" description="FH2" evidence="5">
    <location>
        <begin position="498"/>
        <end position="897"/>
    </location>
</feature>
<dbReference type="SMART" id="SM01140">
    <property type="entry name" value="Drf_GBD"/>
    <property type="match status" value="1"/>
</dbReference>
<dbReference type="Gene3D" id="1.20.58.2220">
    <property type="entry name" value="Formin, FH2 domain"/>
    <property type="match status" value="1"/>
</dbReference>
<feature type="domain" description="DAD" evidence="3">
    <location>
        <begin position="918"/>
        <end position="948"/>
    </location>
</feature>
<name>A0A8B9VIC4_9AVES</name>
<dbReference type="Gene3D" id="1.10.238.150">
    <property type="entry name" value="Formin, FH3 diaphanous domain"/>
    <property type="match status" value="1"/>
</dbReference>
<feature type="coiled-coil region" evidence="1">
    <location>
        <begin position="591"/>
        <end position="618"/>
    </location>
</feature>
<dbReference type="PANTHER" id="PTHR45725:SF7">
    <property type="entry name" value="DISHEVELED-ASSOCIATED ACTIVATOR OF MORPHOGENESIS 2"/>
    <property type="match status" value="1"/>
</dbReference>
<evidence type="ECO:0000256" key="2">
    <source>
        <dbReference type="SAM" id="MobiDB-lite"/>
    </source>
</evidence>
<dbReference type="GO" id="GO:0031267">
    <property type="term" value="F:small GTPase binding"/>
    <property type="evidence" value="ECO:0007669"/>
    <property type="project" value="InterPro"/>
</dbReference>
<dbReference type="Pfam" id="PF06367">
    <property type="entry name" value="Drf_FH3"/>
    <property type="match status" value="1"/>
</dbReference>
<keyword evidence="7" id="KW-1185">Reference proteome</keyword>
<dbReference type="Ensembl" id="ENSAZOT00000026071.1">
    <property type="protein sequence ID" value="ENSAZOP00000024287.1"/>
    <property type="gene ID" value="ENSAZOG00000015513.1"/>
</dbReference>
<evidence type="ECO:0000313" key="6">
    <source>
        <dbReference type="Ensembl" id="ENSAZOP00000024287.1"/>
    </source>
</evidence>
<dbReference type="InterPro" id="IPR042201">
    <property type="entry name" value="FH2_Formin_sf"/>
</dbReference>
<proteinExistence type="predicted"/>
<dbReference type="InterPro" id="IPR014768">
    <property type="entry name" value="GBD/FH3_dom"/>
</dbReference>
<dbReference type="SUPFAM" id="SSF101447">
    <property type="entry name" value="Formin homology 2 domain (FH2 domain)"/>
    <property type="match status" value="1"/>
</dbReference>
<dbReference type="SMART" id="SM01139">
    <property type="entry name" value="Drf_FH3"/>
    <property type="match status" value="1"/>
</dbReference>
<dbReference type="GO" id="GO:0003779">
    <property type="term" value="F:actin binding"/>
    <property type="evidence" value="ECO:0007669"/>
    <property type="project" value="InterPro"/>
</dbReference>
<reference evidence="6" key="2">
    <citation type="submission" date="2025-09" db="UniProtKB">
        <authorList>
            <consortium name="Ensembl"/>
        </authorList>
    </citation>
    <scope>IDENTIFICATION</scope>
</reference>
<dbReference type="PROSITE" id="PS51231">
    <property type="entry name" value="DAD"/>
    <property type="match status" value="1"/>
</dbReference>
<feature type="domain" description="GBD/FH3" evidence="4">
    <location>
        <begin position="40"/>
        <end position="418"/>
    </location>
</feature>
<dbReference type="PANTHER" id="PTHR45725">
    <property type="entry name" value="FORMIN HOMOLOGY 2 FAMILY MEMBER"/>
    <property type="match status" value="1"/>
</dbReference>
<keyword evidence="1" id="KW-0175">Coiled coil</keyword>
<dbReference type="FunFam" id="1.25.10.10:FF:000012">
    <property type="entry name" value="Dishevelled associated activator of morphogenesis 2"/>
    <property type="match status" value="1"/>
</dbReference>
<dbReference type="GO" id="GO:0030036">
    <property type="term" value="P:actin cytoskeleton organization"/>
    <property type="evidence" value="ECO:0007669"/>
    <property type="project" value="InterPro"/>
</dbReference>
<dbReference type="InterPro" id="IPR010473">
    <property type="entry name" value="GTPase-bd"/>
</dbReference>
<dbReference type="Pfam" id="PF02181">
    <property type="entry name" value="FH2"/>
    <property type="match status" value="1"/>
</dbReference>
<organism evidence="6 7">
    <name type="scientific">Anas zonorhyncha</name>
    <name type="common">Eastern spot-billed duck</name>
    <dbReference type="NCBI Taxonomy" id="75864"/>
    <lineage>
        <taxon>Eukaryota</taxon>
        <taxon>Metazoa</taxon>
        <taxon>Chordata</taxon>
        <taxon>Craniata</taxon>
        <taxon>Vertebrata</taxon>
        <taxon>Euteleostomi</taxon>
        <taxon>Archelosauria</taxon>
        <taxon>Archosauria</taxon>
        <taxon>Dinosauria</taxon>
        <taxon>Saurischia</taxon>
        <taxon>Theropoda</taxon>
        <taxon>Coelurosauria</taxon>
        <taxon>Aves</taxon>
        <taxon>Neognathae</taxon>
        <taxon>Galloanserae</taxon>
        <taxon>Anseriformes</taxon>
        <taxon>Anatidae</taxon>
        <taxon>Anatinae</taxon>
        <taxon>Anas</taxon>
    </lineage>
</organism>
<dbReference type="PROSITE" id="PS51232">
    <property type="entry name" value="GBD_FH3"/>
    <property type="match status" value="1"/>
</dbReference>
<dbReference type="SUPFAM" id="SSF48371">
    <property type="entry name" value="ARM repeat"/>
    <property type="match status" value="1"/>
</dbReference>
<protein>
    <submittedName>
        <fullName evidence="6">Dishevelled associated activator of morphogenesis 2</fullName>
    </submittedName>
</protein>
<reference evidence="6" key="1">
    <citation type="submission" date="2025-08" db="UniProtKB">
        <authorList>
            <consortium name="Ensembl"/>
        </authorList>
    </citation>
    <scope>IDENTIFICATION</scope>
</reference>
<dbReference type="AlphaFoldDB" id="A0A8B9VIC4"/>
<dbReference type="PROSITE" id="PS51444">
    <property type="entry name" value="FH2"/>
    <property type="match status" value="1"/>
</dbReference>
<dbReference type="InterPro" id="IPR011989">
    <property type="entry name" value="ARM-like"/>
</dbReference>
<dbReference type="Gene3D" id="1.25.10.10">
    <property type="entry name" value="Leucine-rich Repeat Variant"/>
    <property type="match status" value="1"/>
</dbReference>
<evidence type="ECO:0000259" key="3">
    <source>
        <dbReference type="PROSITE" id="PS51231"/>
    </source>
</evidence>
<feature type="compositionally biased region" description="Basic and acidic residues" evidence="2">
    <location>
        <begin position="957"/>
        <end position="968"/>
    </location>
</feature>
<evidence type="ECO:0000256" key="1">
    <source>
        <dbReference type="SAM" id="Coils"/>
    </source>
</evidence>
<dbReference type="InterPro" id="IPR014767">
    <property type="entry name" value="DAD_dom"/>
</dbReference>
<dbReference type="Pfam" id="PF06371">
    <property type="entry name" value="Drf_GBD"/>
    <property type="match status" value="1"/>
</dbReference>
<feature type="region of interest" description="Disordered" evidence="2">
    <location>
        <begin position="941"/>
        <end position="968"/>
    </location>
</feature>
<accession>A0A8B9VIC4</accession>
<dbReference type="FunFam" id="1.20.58.2220:FF:000002">
    <property type="entry name" value="Dishevelled associated activator of morphogenesis 1"/>
    <property type="match status" value="1"/>
</dbReference>
<dbReference type="Proteomes" id="UP000694549">
    <property type="component" value="Unplaced"/>
</dbReference>
<dbReference type="InterPro" id="IPR010472">
    <property type="entry name" value="FH3_dom"/>
</dbReference>
<dbReference type="GO" id="GO:2000050">
    <property type="term" value="P:regulation of non-canonical Wnt signaling pathway"/>
    <property type="evidence" value="ECO:0007669"/>
    <property type="project" value="TreeGrafter"/>
</dbReference>
<dbReference type="SMART" id="SM00498">
    <property type="entry name" value="FH2"/>
    <property type="match status" value="1"/>
</dbReference>
<evidence type="ECO:0000313" key="7">
    <source>
        <dbReference type="Proteomes" id="UP000694549"/>
    </source>
</evidence>
<dbReference type="InterPro" id="IPR051425">
    <property type="entry name" value="Formin_Homology"/>
</dbReference>
<dbReference type="InterPro" id="IPR016024">
    <property type="entry name" value="ARM-type_fold"/>
</dbReference>
<feature type="coiled-coil region" evidence="1">
    <location>
        <begin position="416"/>
        <end position="492"/>
    </location>
</feature>
<dbReference type="InterPro" id="IPR015425">
    <property type="entry name" value="FH2_Formin"/>
</dbReference>
<feature type="region of interest" description="Disordered" evidence="2">
    <location>
        <begin position="899"/>
        <end position="918"/>
    </location>
</feature>
<sequence length="968" mass="113098">MAPRKRNRHALGFLCCFGGSDLPEINLKDNNPLQFLEFSVPIPPAEELNARFSELVDELDLTDKNREAMFALPPEKKWQIYCSKKKEQEDPNKLATSWPDYYIDRINSMAAMQTLYAFDEEETEMKNKIVEDLKTALRTQPMRFVTRFIELDGLSCLLNFLKSMDYETSESRIHTSVIGCIKALMNNSQGRAHVLAHPESINIISQSLRTENIKTKIAVLEILGAVCLVPDGHKKVLQAMLHYQVYAAERTRFQTLLNELDRSMGRYRDEVNLKTAIMSFINAVLNAGAGEDNLEFRLHLRYEFLMLGIQPVIDKLRGHENATLDRHLDFFEMVRNEDDLELAKRFDLIHIDTKSASQMFELIKKRLKHTDAYPYLLSILQHCLQMPCEYITVFQRKGTNLNDPISSFRLVNENEVKQWRDQAEKFRKDHAELMSRLEKKERECETKTQEKDEMMKTLNKMKDKLQKESLELRQTRDQMNDLVAQLNEFSVRDWDSSQSCLNTLSSFAISLKYILFFQERIHGTIWNEIDDLKAFKVLDLEDFEKMFSAYQRHQKEMGSTEDLYLSTRKVKELSVIDGRRAQNCVILLSKLKLSNEEIRQAILKMDEQEDLAKDMLEQLLKFVPEKSDTDLLEEHKHEIERMARADRFLFEMSRIDHYQQRLQALFFKKKFPERLAEAKPKVEAILLASKELIRSKRLRQLLEVVLAFGNYMNKGQRGSAYGFKVSSLNKIADTKSSIDRNITLLHYLIMIFEKNYPDILDIQSELQHLPEAAKVNLVELEKEVNNIKTGLKAVEAELDYQKRRIRESGDRFVPVMSDFITVASFSFSELEDLLNEARDKYAKALKHFGENEGKMQPDEFFGIFDTFLQSFAEAKQDLENMRKKKEEEERRARMEAMLKEQREKERRQKKAKAGSISEETGEFDDLVSALRSGEVFDKDLSKLKRNRKRSGNQGLDSSRERVVTKLNY</sequence>
<evidence type="ECO:0000259" key="5">
    <source>
        <dbReference type="PROSITE" id="PS51444"/>
    </source>
</evidence>